<evidence type="ECO:0000313" key="2">
    <source>
        <dbReference type="Proteomes" id="UP000231259"/>
    </source>
</evidence>
<accession>A0A2G8RG46</accession>
<reference evidence="1 2" key="1">
    <citation type="submission" date="2013-09" db="EMBL/GenBank/DDBJ databases">
        <title>Genome sequencing of Phaeobacter antarcticus sp. nov. SM1211.</title>
        <authorList>
            <person name="Zhang X.-Y."/>
            <person name="Liu C."/>
            <person name="Chen X.-L."/>
            <person name="Xie B.-B."/>
            <person name="Qin Q.-L."/>
            <person name="Rong J.-C."/>
            <person name="Zhang Y.-Z."/>
        </authorList>
    </citation>
    <scope>NUCLEOTIDE SEQUENCE [LARGE SCALE GENOMIC DNA]</scope>
    <source>
        <strain evidence="1 2">SM1211</strain>
    </source>
</reference>
<sequence length="80" mass="9151">MDPNWWVERFGTIGLMLSAMLYDRHRLLKDAAEKDKRIEALTDRLIEQSQSNLSAAIAREVQTLTQLTHISEAIQKGAVR</sequence>
<comment type="caution">
    <text evidence="1">The sequence shown here is derived from an EMBL/GenBank/DDBJ whole genome shotgun (WGS) entry which is preliminary data.</text>
</comment>
<dbReference type="RefSeq" id="WP_099910501.1">
    <property type="nucleotide sequence ID" value="NZ_AWWI01000060.1"/>
</dbReference>
<dbReference type="OrthoDB" id="9855910at2"/>
<proteinExistence type="predicted"/>
<organism evidence="1 2">
    <name type="scientific">Puniceibacterium antarcticum</name>
    <dbReference type="NCBI Taxonomy" id="1206336"/>
    <lineage>
        <taxon>Bacteria</taxon>
        <taxon>Pseudomonadati</taxon>
        <taxon>Pseudomonadota</taxon>
        <taxon>Alphaproteobacteria</taxon>
        <taxon>Rhodobacterales</taxon>
        <taxon>Paracoccaceae</taxon>
        <taxon>Puniceibacterium</taxon>
    </lineage>
</organism>
<keyword evidence="2" id="KW-1185">Reference proteome</keyword>
<dbReference type="EMBL" id="AWWI01000060">
    <property type="protein sequence ID" value="PIL20554.1"/>
    <property type="molecule type" value="Genomic_DNA"/>
</dbReference>
<dbReference type="AlphaFoldDB" id="A0A2G8RG46"/>
<gene>
    <name evidence="1" type="ORF">P775_08470</name>
</gene>
<name>A0A2G8RG46_9RHOB</name>
<protein>
    <submittedName>
        <fullName evidence="1">Uncharacterized protein</fullName>
    </submittedName>
</protein>
<evidence type="ECO:0000313" key="1">
    <source>
        <dbReference type="EMBL" id="PIL20554.1"/>
    </source>
</evidence>
<dbReference type="Proteomes" id="UP000231259">
    <property type="component" value="Unassembled WGS sequence"/>
</dbReference>